<feature type="transmembrane region" description="Helical" evidence="8">
    <location>
        <begin position="205"/>
        <end position="226"/>
    </location>
</feature>
<feature type="transmembrane region" description="Helical" evidence="8">
    <location>
        <begin position="146"/>
        <end position="167"/>
    </location>
</feature>
<dbReference type="GO" id="GO:0005283">
    <property type="term" value="F:amino acid:sodium symporter activity"/>
    <property type="evidence" value="ECO:0007669"/>
    <property type="project" value="InterPro"/>
</dbReference>
<dbReference type="InterPro" id="IPR001463">
    <property type="entry name" value="Na/Ala_symport"/>
</dbReference>
<keyword evidence="10" id="KW-1185">Reference proteome</keyword>
<dbReference type="PRINTS" id="PR00175">
    <property type="entry name" value="NAALASMPORT"/>
</dbReference>
<feature type="transmembrane region" description="Helical" evidence="8">
    <location>
        <begin position="362"/>
        <end position="384"/>
    </location>
</feature>
<evidence type="ECO:0000256" key="2">
    <source>
        <dbReference type="ARBA" id="ARBA00009261"/>
    </source>
</evidence>
<protein>
    <submittedName>
        <fullName evidence="9">Alanine:cation symporter family protein</fullName>
    </submittedName>
</protein>
<name>A0A2T3FQD2_9CLOT</name>
<comment type="similarity">
    <text evidence="2 8">Belongs to the alanine or glycine:cation symporter (AGCS) (TC 2.A.25) family.</text>
</comment>
<evidence type="ECO:0000256" key="4">
    <source>
        <dbReference type="ARBA" id="ARBA00022475"/>
    </source>
</evidence>
<feature type="transmembrane region" description="Helical" evidence="8">
    <location>
        <begin position="405"/>
        <end position="422"/>
    </location>
</feature>
<keyword evidence="8" id="KW-0769">Symport</keyword>
<evidence type="ECO:0000313" key="10">
    <source>
        <dbReference type="Proteomes" id="UP000241048"/>
    </source>
</evidence>
<keyword evidence="5 8" id="KW-0812">Transmembrane</keyword>
<evidence type="ECO:0000313" key="9">
    <source>
        <dbReference type="EMBL" id="PST37484.1"/>
    </source>
</evidence>
<sequence>MEAINNIVSMLNGPIWGVGMLVLIVGSGLYFTIRLGFFQFVHFKDMWSRIIDKSESESGISSFASFCTTMAMRVGTGNVAGVAVALYMGGPGALFWMIIAGMTNSAVCFTECTLSVLYKNRIDGQYRSGGAYCAERGLGWKAYGTFYAAFFGLGVVLFMPAAATFTICDGFKNALGIPMWISALVIALAMAVVVMGGVKRISSVASMLVPPMVGIYLIATVVILIANAGQIPSVIAQVVSCAFGSKEALLGGGVGIAIQQGVKRGTFSSASGMGESMPTAAAAETSHPIKQGMANAAGVWLDTVIVCTASGLMMLLSGCYNTQFGYIGGTGAMHDQMAQLAADGTYGVIFVQNACSTVMGSIAPLFIAIMLALFSFTCLISYYYEGETSVLYLFQGDDKAATRKVVIRIMQIVMPILIFIWGNIDSGLAWNLSDLALGGSTWINMLVVLLLSPKVFALYKDYEEQMKAKKDPYYNPDKLCWKGVDVEMWKDINKKRIAEDK</sequence>
<reference evidence="9 10" key="1">
    <citation type="submission" date="2018-03" db="EMBL/GenBank/DDBJ databases">
        <title>Lachnoclostridium SNUG30386 gen.nov., sp.nov., isolated from human faeces.</title>
        <authorList>
            <person name="Seo B."/>
            <person name="Jeon K."/>
            <person name="Ko G."/>
        </authorList>
    </citation>
    <scope>NUCLEOTIDE SEQUENCE [LARGE SCALE GENOMIC DNA]</scope>
    <source>
        <strain evidence="9 10">SNUG30386</strain>
    </source>
</reference>
<dbReference type="Proteomes" id="UP000241048">
    <property type="component" value="Unassembled WGS sequence"/>
</dbReference>
<feature type="transmembrane region" description="Helical" evidence="8">
    <location>
        <begin position="179"/>
        <end position="198"/>
    </location>
</feature>
<evidence type="ECO:0000256" key="7">
    <source>
        <dbReference type="ARBA" id="ARBA00023136"/>
    </source>
</evidence>
<organism evidence="9 10">
    <name type="scientific">Clostridium fessum</name>
    <dbReference type="NCBI Taxonomy" id="2126740"/>
    <lineage>
        <taxon>Bacteria</taxon>
        <taxon>Bacillati</taxon>
        <taxon>Bacillota</taxon>
        <taxon>Clostridia</taxon>
        <taxon>Eubacteriales</taxon>
        <taxon>Clostridiaceae</taxon>
        <taxon>Clostridium</taxon>
    </lineage>
</organism>
<dbReference type="AlphaFoldDB" id="A0A2T3FQD2"/>
<dbReference type="PANTHER" id="PTHR30330">
    <property type="entry name" value="AGSS FAMILY TRANSPORTER, SODIUM-ALANINE"/>
    <property type="match status" value="1"/>
</dbReference>
<proteinExistence type="inferred from homology"/>
<dbReference type="RefSeq" id="WP_107000609.1">
    <property type="nucleotide sequence ID" value="NZ_DBFCBK010000032.1"/>
</dbReference>
<evidence type="ECO:0000256" key="3">
    <source>
        <dbReference type="ARBA" id="ARBA00022448"/>
    </source>
</evidence>
<comment type="subcellular location">
    <subcellularLocation>
        <location evidence="1 8">Cell membrane</location>
        <topology evidence="1 8">Multi-pass membrane protein</topology>
    </subcellularLocation>
</comment>
<accession>A0A2T3FQD2</accession>
<dbReference type="Pfam" id="PF01235">
    <property type="entry name" value="Na_Ala_symp"/>
    <property type="match status" value="1"/>
</dbReference>
<comment type="caution">
    <text evidence="8">Lacks conserved residue(s) required for the propagation of feature annotation.</text>
</comment>
<evidence type="ECO:0000256" key="5">
    <source>
        <dbReference type="ARBA" id="ARBA00022692"/>
    </source>
</evidence>
<keyword evidence="4 8" id="KW-1003">Cell membrane</keyword>
<feature type="transmembrane region" description="Helical" evidence="8">
    <location>
        <begin position="15"/>
        <end position="41"/>
    </location>
</feature>
<evidence type="ECO:0000256" key="8">
    <source>
        <dbReference type="RuleBase" id="RU363064"/>
    </source>
</evidence>
<keyword evidence="6 8" id="KW-1133">Transmembrane helix</keyword>
<dbReference type="GO" id="GO:0005886">
    <property type="term" value="C:plasma membrane"/>
    <property type="evidence" value="ECO:0007669"/>
    <property type="project" value="UniProtKB-SubCell"/>
</dbReference>
<evidence type="ECO:0000256" key="6">
    <source>
        <dbReference type="ARBA" id="ARBA00022989"/>
    </source>
</evidence>
<dbReference type="PANTHER" id="PTHR30330:SF1">
    <property type="entry name" value="AMINO-ACID CARRIER PROTEIN ALST"/>
    <property type="match status" value="1"/>
</dbReference>
<dbReference type="NCBIfam" id="TIGR00835">
    <property type="entry name" value="agcS"/>
    <property type="match status" value="1"/>
</dbReference>
<gene>
    <name evidence="9" type="ORF">C7U56_06115</name>
</gene>
<keyword evidence="7 8" id="KW-0472">Membrane</keyword>
<feature type="transmembrane region" description="Helical" evidence="8">
    <location>
        <begin position="442"/>
        <end position="459"/>
    </location>
</feature>
<evidence type="ECO:0000256" key="1">
    <source>
        <dbReference type="ARBA" id="ARBA00004651"/>
    </source>
</evidence>
<keyword evidence="3 8" id="KW-0813">Transport</keyword>
<comment type="caution">
    <text evidence="9">The sequence shown here is derived from an EMBL/GenBank/DDBJ whole genome shotgun (WGS) entry which is preliminary data.</text>
</comment>
<dbReference type="EMBL" id="PYLO01000002">
    <property type="protein sequence ID" value="PST37484.1"/>
    <property type="molecule type" value="Genomic_DNA"/>
</dbReference>